<dbReference type="AlphaFoldDB" id="A0A645HVB7"/>
<protein>
    <submittedName>
        <fullName evidence="1">Uncharacterized protein</fullName>
    </submittedName>
</protein>
<gene>
    <name evidence="1" type="ORF">SDC9_190560</name>
</gene>
<evidence type="ECO:0000313" key="1">
    <source>
        <dbReference type="EMBL" id="MPN43001.1"/>
    </source>
</evidence>
<accession>A0A645HVB7</accession>
<comment type="caution">
    <text evidence="1">The sequence shown here is derived from an EMBL/GenBank/DDBJ whole genome shotgun (WGS) entry which is preliminary data.</text>
</comment>
<name>A0A645HVB7_9ZZZZ</name>
<sequence length="153" mass="14849">MQQLGVLVVTVIAGHQRHAGLFHQLLGLGLETHGANRAGGRADEDQTGGLAGLGEVFVLAQEAIAGVDGLCAGGLGGLQDALPAQVAVLGRAAADVHGLVAGGHVLGLGVGVGIHGHGLDAQAAGGGGHAAGDLAAVGNQNFGEHALSPFEVF</sequence>
<organism evidence="1">
    <name type="scientific">bioreactor metagenome</name>
    <dbReference type="NCBI Taxonomy" id="1076179"/>
    <lineage>
        <taxon>unclassified sequences</taxon>
        <taxon>metagenomes</taxon>
        <taxon>ecological metagenomes</taxon>
    </lineage>
</organism>
<dbReference type="EMBL" id="VSSQ01101111">
    <property type="protein sequence ID" value="MPN43001.1"/>
    <property type="molecule type" value="Genomic_DNA"/>
</dbReference>
<reference evidence="1" key="1">
    <citation type="submission" date="2019-08" db="EMBL/GenBank/DDBJ databases">
        <authorList>
            <person name="Kucharzyk K."/>
            <person name="Murdoch R.W."/>
            <person name="Higgins S."/>
            <person name="Loffler F."/>
        </authorList>
    </citation>
    <scope>NUCLEOTIDE SEQUENCE</scope>
</reference>
<proteinExistence type="predicted"/>